<comment type="similarity">
    <text evidence="2">Belongs to the peptidase M28 family. M28B subfamily.</text>
</comment>
<evidence type="ECO:0000256" key="1">
    <source>
        <dbReference type="ARBA" id="ARBA00001947"/>
    </source>
</evidence>
<dbReference type="Proteomes" id="UP001381693">
    <property type="component" value="Unassembled WGS sequence"/>
</dbReference>
<dbReference type="GO" id="GO:0008235">
    <property type="term" value="F:metalloexopeptidase activity"/>
    <property type="evidence" value="ECO:0007669"/>
    <property type="project" value="InterPro"/>
</dbReference>
<reference evidence="4 5" key="1">
    <citation type="submission" date="2023-11" db="EMBL/GenBank/DDBJ databases">
        <title>Halocaridina rubra genome assembly.</title>
        <authorList>
            <person name="Smith C."/>
        </authorList>
    </citation>
    <scope>NUCLEOTIDE SEQUENCE [LARGE SCALE GENOMIC DNA]</scope>
    <source>
        <strain evidence="4">EP-1</strain>
        <tissue evidence="4">Whole</tissue>
    </source>
</reference>
<dbReference type="Pfam" id="PF04389">
    <property type="entry name" value="Peptidase_M28"/>
    <property type="match status" value="1"/>
</dbReference>
<dbReference type="PANTHER" id="PTHR12147">
    <property type="entry name" value="METALLOPEPTIDASE M28 FAMILY MEMBER"/>
    <property type="match status" value="1"/>
</dbReference>
<dbReference type="InterPro" id="IPR007484">
    <property type="entry name" value="Peptidase_M28"/>
</dbReference>
<dbReference type="GO" id="GO:0006508">
    <property type="term" value="P:proteolysis"/>
    <property type="evidence" value="ECO:0007669"/>
    <property type="project" value="InterPro"/>
</dbReference>
<dbReference type="AlphaFoldDB" id="A0AAN8WCW1"/>
<comment type="caution">
    <text evidence="4">The sequence shown here is derived from an EMBL/GenBank/DDBJ whole genome shotgun (WGS) entry which is preliminary data.</text>
</comment>
<organism evidence="4 5">
    <name type="scientific">Halocaridina rubra</name>
    <name type="common">Hawaiian red shrimp</name>
    <dbReference type="NCBI Taxonomy" id="373956"/>
    <lineage>
        <taxon>Eukaryota</taxon>
        <taxon>Metazoa</taxon>
        <taxon>Ecdysozoa</taxon>
        <taxon>Arthropoda</taxon>
        <taxon>Crustacea</taxon>
        <taxon>Multicrustacea</taxon>
        <taxon>Malacostraca</taxon>
        <taxon>Eumalacostraca</taxon>
        <taxon>Eucarida</taxon>
        <taxon>Decapoda</taxon>
        <taxon>Pleocyemata</taxon>
        <taxon>Caridea</taxon>
        <taxon>Atyoidea</taxon>
        <taxon>Atyidae</taxon>
        <taxon>Halocaridina</taxon>
    </lineage>
</organism>
<evidence type="ECO:0000259" key="3">
    <source>
        <dbReference type="Pfam" id="PF04389"/>
    </source>
</evidence>
<dbReference type="InterPro" id="IPR045175">
    <property type="entry name" value="M28_fam"/>
</dbReference>
<feature type="domain" description="Peptidase M28" evidence="3">
    <location>
        <begin position="80"/>
        <end position="172"/>
    </location>
</feature>
<dbReference type="EMBL" id="JAXCGZ010021551">
    <property type="protein sequence ID" value="KAK7047976.1"/>
    <property type="molecule type" value="Genomic_DNA"/>
</dbReference>
<protein>
    <recommendedName>
        <fullName evidence="3">Peptidase M28 domain-containing protein</fullName>
    </recommendedName>
</protein>
<evidence type="ECO:0000313" key="4">
    <source>
        <dbReference type="EMBL" id="KAK7047976.1"/>
    </source>
</evidence>
<accession>A0AAN8WCW1</accession>
<keyword evidence="5" id="KW-1185">Reference proteome</keyword>
<evidence type="ECO:0000313" key="5">
    <source>
        <dbReference type="Proteomes" id="UP001381693"/>
    </source>
</evidence>
<sequence>AAATVAKVDYTVEYLTHLENFAEHRFPNDRYDDQHEEAREYIMKAFEKHGLRTQVQKFNTSVNTDIIGINPEDKIVEGQNIIAIAEATSNKPEAVIVVGADYDTNGVDNPLFNNGAGVAVLLETVRLFMYNVRWSQAFRQNFTTVFVAFDLNTREHEGSAGKPGSYHFVNEWLWTFLNRSKVNFGGAYIIDSVMNVNQDVRSQIADSKFQQEVGYFLL</sequence>
<dbReference type="SUPFAM" id="SSF53187">
    <property type="entry name" value="Zn-dependent exopeptidases"/>
    <property type="match status" value="1"/>
</dbReference>
<evidence type="ECO:0000256" key="2">
    <source>
        <dbReference type="ARBA" id="ARBA00005634"/>
    </source>
</evidence>
<comment type="cofactor">
    <cofactor evidence="1">
        <name>Zn(2+)</name>
        <dbReference type="ChEBI" id="CHEBI:29105"/>
    </cofactor>
</comment>
<proteinExistence type="inferred from homology"/>
<dbReference type="PANTHER" id="PTHR12147:SF26">
    <property type="entry name" value="PEPTIDASE M28 DOMAIN-CONTAINING PROTEIN"/>
    <property type="match status" value="1"/>
</dbReference>
<feature type="non-terminal residue" evidence="4">
    <location>
        <position position="1"/>
    </location>
</feature>
<dbReference type="Gene3D" id="3.40.630.10">
    <property type="entry name" value="Zn peptidases"/>
    <property type="match status" value="1"/>
</dbReference>
<name>A0AAN8WCW1_HALRR</name>
<gene>
    <name evidence="4" type="ORF">SK128_013915</name>
</gene>